<dbReference type="EMBL" id="SRZB01000007">
    <property type="protein sequence ID" value="TGX99533.1"/>
    <property type="molecule type" value="Genomic_DNA"/>
</dbReference>
<evidence type="ECO:0000313" key="2">
    <source>
        <dbReference type="Proteomes" id="UP000307720"/>
    </source>
</evidence>
<evidence type="ECO:0000313" key="1">
    <source>
        <dbReference type="EMBL" id="TGX99533.1"/>
    </source>
</evidence>
<keyword evidence="2" id="KW-1185">Reference proteome</keyword>
<comment type="caution">
    <text evidence="1">The sequence shown here is derived from an EMBL/GenBank/DDBJ whole genome shotgun (WGS) entry which is preliminary data.</text>
</comment>
<dbReference type="Proteomes" id="UP000307720">
    <property type="component" value="Unassembled WGS sequence"/>
</dbReference>
<gene>
    <name evidence="1" type="ORF">E5357_05565</name>
</gene>
<organism evidence="1 2">
    <name type="scientific">Hominisplanchenecus murintestinalis</name>
    <dbReference type="NCBI Taxonomy" id="2941517"/>
    <lineage>
        <taxon>Bacteria</taxon>
        <taxon>Bacillati</taxon>
        <taxon>Bacillota</taxon>
        <taxon>Clostridia</taxon>
        <taxon>Lachnospirales</taxon>
        <taxon>Lachnospiraceae</taxon>
        <taxon>Hominisplanchenecus</taxon>
    </lineage>
</organism>
<reference evidence="1" key="1">
    <citation type="submission" date="2019-04" db="EMBL/GenBank/DDBJ databases">
        <title>Microbes associate with the intestines of laboratory mice.</title>
        <authorList>
            <person name="Navarre W."/>
            <person name="Wong E."/>
            <person name="Huang K."/>
            <person name="Tropini C."/>
            <person name="Ng K."/>
            <person name="Yu B."/>
        </authorList>
    </citation>
    <scope>NUCLEOTIDE SEQUENCE</scope>
    <source>
        <strain evidence="1">NM72_1-8</strain>
    </source>
</reference>
<protein>
    <submittedName>
        <fullName evidence="1">MerR family transcriptional regulator</fullName>
    </submittedName>
</protein>
<proteinExistence type="predicted"/>
<sequence>MSETRYMISDMAKKVDVEAHVLRYWEEELDIGVSRTELGHRYYTEEDIRLFRKIKELKERGLQLKAIKVLVPELKKKEAESLEKEDTAGEKIIVLEKKKSEKEQAETLPAIGPDPDKLKQFESIVTGIFRQVVQDNNVELEGRITDSVVKEMNVLMQIREEREEERFRRLDETIRTYQKNRQLVAAAKEPIVNKKKWRHFFRL</sequence>
<name>A0AC61R296_9FIRM</name>
<accession>A0AC61R296</accession>